<evidence type="ECO:0000256" key="5">
    <source>
        <dbReference type="PROSITE-ProRule" id="PRU10141"/>
    </source>
</evidence>
<reference evidence="9 10" key="1">
    <citation type="submission" date="2019-02" db="EMBL/GenBank/DDBJ databases">
        <title>Deep-cultivation of Planctomycetes and their phenomic and genomic characterization uncovers novel biology.</title>
        <authorList>
            <person name="Wiegand S."/>
            <person name="Jogler M."/>
            <person name="Boedeker C."/>
            <person name="Pinto D."/>
            <person name="Vollmers J."/>
            <person name="Rivas-Marin E."/>
            <person name="Kohn T."/>
            <person name="Peeters S.H."/>
            <person name="Heuer A."/>
            <person name="Rast P."/>
            <person name="Oberbeckmann S."/>
            <person name="Bunk B."/>
            <person name="Jeske O."/>
            <person name="Meyerdierks A."/>
            <person name="Storesund J.E."/>
            <person name="Kallscheuer N."/>
            <person name="Luecker S."/>
            <person name="Lage O.M."/>
            <person name="Pohl T."/>
            <person name="Merkel B.J."/>
            <person name="Hornburger P."/>
            <person name="Mueller R.-W."/>
            <person name="Bruemmer F."/>
            <person name="Labrenz M."/>
            <person name="Spormann A.M."/>
            <person name="Op den Camp H."/>
            <person name="Overmann J."/>
            <person name="Amann R."/>
            <person name="Jetten M.S.M."/>
            <person name="Mascher T."/>
            <person name="Medema M.H."/>
            <person name="Devos D.P."/>
            <person name="Kaster A.-K."/>
            <person name="Ovreas L."/>
            <person name="Rohde M."/>
            <person name="Galperin M.Y."/>
            <person name="Jogler C."/>
        </authorList>
    </citation>
    <scope>NUCLEOTIDE SEQUENCE [LARGE SCALE GENOMIC DNA]</scope>
    <source>
        <strain evidence="9 10">Pan189</strain>
    </source>
</reference>
<organism evidence="9 10">
    <name type="scientific">Stratiformator vulcanicus</name>
    <dbReference type="NCBI Taxonomy" id="2527980"/>
    <lineage>
        <taxon>Bacteria</taxon>
        <taxon>Pseudomonadati</taxon>
        <taxon>Planctomycetota</taxon>
        <taxon>Planctomycetia</taxon>
        <taxon>Planctomycetales</taxon>
        <taxon>Planctomycetaceae</taxon>
        <taxon>Stratiformator</taxon>
    </lineage>
</organism>
<dbReference type="Gene3D" id="2.130.10.10">
    <property type="entry name" value="YVTN repeat-like/Quinoprotein amine dehydrogenase"/>
    <property type="match status" value="2"/>
</dbReference>
<feature type="transmembrane region" description="Helical" evidence="7">
    <location>
        <begin position="6"/>
        <end position="28"/>
    </location>
</feature>
<dbReference type="SMART" id="SM00320">
    <property type="entry name" value="WD40"/>
    <property type="match status" value="9"/>
</dbReference>
<dbReference type="Gene3D" id="1.10.510.10">
    <property type="entry name" value="Transferase(Phosphotransferase) domain 1"/>
    <property type="match status" value="1"/>
</dbReference>
<dbReference type="KEGG" id="svp:Pan189_20080"/>
<dbReference type="Pfam" id="PF00069">
    <property type="entry name" value="Pkinase"/>
    <property type="match status" value="1"/>
</dbReference>
<dbReference type="PANTHER" id="PTHR43289">
    <property type="entry name" value="MITOGEN-ACTIVATED PROTEIN KINASE KINASE KINASE 20-RELATED"/>
    <property type="match status" value="1"/>
</dbReference>
<feature type="region of interest" description="Disordered" evidence="6">
    <location>
        <begin position="35"/>
        <end position="59"/>
    </location>
</feature>
<feature type="domain" description="Protein kinase" evidence="8">
    <location>
        <begin position="86"/>
        <end position="357"/>
    </location>
</feature>
<evidence type="ECO:0000256" key="7">
    <source>
        <dbReference type="SAM" id="Phobius"/>
    </source>
</evidence>
<dbReference type="InterPro" id="IPR011009">
    <property type="entry name" value="Kinase-like_dom_sf"/>
</dbReference>
<proteinExistence type="predicted"/>
<dbReference type="EMBL" id="CP036268">
    <property type="protein sequence ID" value="QDT37628.1"/>
    <property type="molecule type" value="Genomic_DNA"/>
</dbReference>
<dbReference type="SMART" id="SM00220">
    <property type="entry name" value="S_TKc"/>
    <property type="match status" value="1"/>
</dbReference>
<dbReference type="InterPro" id="IPR015943">
    <property type="entry name" value="WD40/YVTN_repeat-like_dom_sf"/>
</dbReference>
<evidence type="ECO:0000256" key="6">
    <source>
        <dbReference type="SAM" id="MobiDB-lite"/>
    </source>
</evidence>
<dbReference type="InterPro" id="IPR000719">
    <property type="entry name" value="Prot_kinase_dom"/>
</dbReference>
<feature type="region of interest" description="Disordered" evidence="6">
    <location>
        <begin position="452"/>
        <end position="570"/>
    </location>
</feature>
<dbReference type="AlphaFoldDB" id="A0A517R167"/>
<dbReference type="InterPro" id="IPR001680">
    <property type="entry name" value="WD40_rpt"/>
</dbReference>
<feature type="compositionally biased region" description="Polar residues" evidence="6">
    <location>
        <begin position="502"/>
        <end position="523"/>
    </location>
</feature>
<dbReference type="InterPro" id="IPR036322">
    <property type="entry name" value="WD40_repeat_dom_sf"/>
</dbReference>
<dbReference type="PROSITE" id="PS00107">
    <property type="entry name" value="PROTEIN_KINASE_ATP"/>
    <property type="match status" value="1"/>
</dbReference>
<feature type="region of interest" description="Disordered" evidence="6">
    <location>
        <begin position="339"/>
        <end position="427"/>
    </location>
</feature>
<evidence type="ECO:0000313" key="10">
    <source>
        <dbReference type="Proteomes" id="UP000317318"/>
    </source>
</evidence>
<evidence type="ECO:0000256" key="1">
    <source>
        <dbReference type="ARBA" id="ARBA00022679"/>
    </source>
</evidence>
<evidence type="ECO:0000259" key="8">
    <source>
        <dbReference type="PROSITE" id="PS50011"/>
    </source>
</evidence>
<evidence type="ECO:0000256" key="4">
    <source>
        <dbReference type="ARBA" id="ARBA00022840"/>
    </source>
</evidence>
<feature type="compositionally biased region" description="Basic and acidic residues" evidence="6">
    <location>
        <begin position="339"/>
        <end position="366"/>
    </location>
</feature>
<dbReference type="Pfam" id="PF12894">
    <property type="entry name" value="ANAPC4_WD40"/>
    <property type="match status" value="1"/>
</dbReference>
<evidence type="ECO:0000256" key="3">
    <source>
        <dbReference type="ARBA" id="ARBA00022777"/>
    </source>
</evidence>
<dbReference type="SUPFAM" id="SSF56112">
    <property type="entry name" value="Protein kinase-like (PK-like)"/>
    <property type="match status" value="1"/>
</dbReference>
<feature type="transmembrane region" description="Helical" evidence="7">
    <location>
        <begin position="427"/>
        <end position="450"/>
    </location>
</feature>
<dbReference type="Proteomes" id="UP000317318">
    <property type="component" value="Chromosome"/>
</dbReference>
<dbReference type="InterPro" id="IPR011042">
    <property type="entry name" value="6-blade_b-propeller_TolB-like"/>
</dbReference>
<accession>A0A517R167</accession>
<dbReference type="PANTHER" id="PTHR43289:SF6">
    <property type="entry name" value="SERINE_THREONINE-PROTEIN KINASE NEKL-3"/>
    <property type="match status" value="1"/>
</dbReference>
<dbReference type="Gene3D" id="3.30.200.20">
    <property type="entry name" value="Phosphorylase Kinase, domain 1"/>
    <property type="match status" value="1"/>
</dbReference>
<keyword evidence="1 9" id="KW-0808">Transferase</keyword>
<dbReference type="EC" id="2.7.11.1" evidence="9"/>
<dbReference type="Gene3D" id="2.120.10.30">
    <property type="entry name" value="TolB, C-terminal domain"/>
    <property type="match status" value="1"/>
</dbReference>
<name>A0A517R167_9PLAN</name>
<keyword evidence="7" id="KW-1133">Transmembrane helix</keyword>
<keyword evidence="2 5" id="KW-0547">Nucleotide-binding</keyword>
<dbReference type="GO" id="GO:0004674">
    <property type="term" value="F:protein serine/threonine kinase activity"/>
    <property type="evidence" value="ECO:0007669"/>
    <property type="project" value="UniProtKB-EC"/>
</dbReference>
<feature type="compositionally biased region" description="Polar residues" evidence="6">
    <location>
        <begin position="485"/>
        <end position="494"/>
    </location>
</feature>
<dbReference type="CDD" id="cd14014">
    <property type="entry name" value="STKc_PknB_like"/>
    <property type="match status" value="1"/>
</dbReference>
<keyword evidence="10" id="KW-1185">Reference proteome</keyword>
<dbReference type="InterPro" id="IPR024977">
    <property type="entry name" value="Apc4-like_WD40_dom"/>
</dbReference>
<feature type="binding site" evidence="5">
    <location>
        <position position="115"/>
    </location>
    <ligand>
        <name>ATP</name>
        <dbReference type="ChEBI" id="CHEBI:30616"/>
    </ligand>
</feature>
<dbReference type="SUPFAM" id="SSF50978">
    <property type="entry name" value="WD40 repeat-like"/>
    <property type="match status" value="1"/>
</dbReference>
<sequence>MHVNAFWYILSTFFHAFSRPLKFLMVLIMAKSRKPRASAEDPQSNTGGETVRGTQGDEVSEQTFDFEKPNLSATFDASAGAEIGPYRLDRKIGEGGMGTVWLATHGHLDKQVALKLLPPHLVADSKRVARFSREMKAAGKVSHPNIVHAYDAGEVDGTHYLAIEYVDGYDLHEKVKKKGPLSVSQACRAIRQAALGLAAAHAEGLVHRDIKPSNLFAARSGSVKVLDLGLARLSEEAAVEASEAGLTVEGQVLGTPDYMSPEQWRDMRQVGPPADLYALGCTLFFLLTGRAPFSGQDYSTIARKMVGHVSETPPDLAEACPDAPPELCDIYNRLMAKTTDDRPDSAKELAEELKPFTSKTRGESNKKKQATISPEKTLGEGGDFSYDGSFEAGQTYGGTQPEVPLFETRRRRSKATPNNRKKKPNPIVLYGSIAGGAMALLVAVGLVVAFSGSGDSSASESETTIAQADAATANAADATPVAPASNESGTTPPSASEGDSGGNATPPSTGSSAEAPSPTQIASIPSRPVPLPPEQGEQNTAAPASAQAPPVGESPYLPGLVATPPNLPDGSRWQLETRKLRGEVICLDWSPDGKLIAVGTEAGNVRLLDPKSLDLVRILPHPGSSITDLEWSPTADRIAATTIRGELLLMEPGGKLLHRIRVAEDRATAVAWSHDGRRLAVGSRQPNILRLYTDTGELLGHTDTDYPLDDCTFLANGNIAAVHTGQTIQIFNDTLETVRQIHVSHKILNLARLADGRLLVGSYQGLSLFNPQTGSVSPLLESDGKTTISCLDMSVASDGRKLAVCGGHGVYVWPHGPDAPVTKKGTVHSNAIDWSPEGNRIVAASRIGRSYHLGVATLAGHVETSEDLGGPAEVKGVSITTDGKRIAVGLARGGPCGLIASPIGEVQSYLKYEDEDAARLIWSPDGKMLAARLGPGTGGYAALFQGTRQLWQSVDKGNDIRWSSDSRSLVIADFTARHAKVVGIDGSSRVIIPMTDHHDDVIDWSSLDEIAILIRNEIRIFRPDGTQIATLPNSSQHHDLKWSRDGKSIATGGSGVVTIRERDGVGSRTLRLDESAPAKTLAWSRSSSRIATATWCGNITVWDTEGTRVATFQHAGDISQEALDWFDDSRLLAGGKDGTLRLYNVDEQSVEWTCVLVPTVDGPARTLTVDTDGKFLASRGVNLGSELVYLVESPDGSLEVLNPSQFRRRASAN</sequence>
<dbReference type="SUPFAM" id="SSF82171">
    <property type="entry name" value="DPP6 N-terminal domain-like"/>
    <property type="match status" value="1"/>
</dbReference>
<keyword evidence="3 9" id="KW-0418">Kinase</keyword>
<gene>
    <name evidence="9" type="primary">stkP_2</name>
    <name evidence="9" type="ORF">Pan189_20080</name>
</gene>
<keyword evidence="4 5" id="KW-0067">ATP-binding</keyword>
<dbReference type="Pfam" id="PF00400">
    <property type="entry name" value="WD40"/>
    <property type="match status" value="1"/>
</dbReference>
<keyword evidence="7" id="KW-0812">Transmembrane</keyword>
<feature type="compositionally biased region" description="Low complexity" evidence="6">
    <location>
        <begin position="452"/>
        <end position="484"/>
    </location>
</feature>
<evidence type="ECO:0000313" key="9">
    <source>
        <dbReference type="EMBL" id="QDT37628.1"/>
    </source>
</evidence>
<protein>
    <submittedName>
        <fullName evidence="9">Serine/threonine-protein kinase StkP</fullName>
        <ecNumber evidence="9">2.7.11.1</ecNumber>
    </submittedName>
</protein>
<keyword evidence="7" id="KW-0472">Membrane</keyword>
<dbReference type="GO" id="GO:0005524">
    <property type="term" value="F:ATP binding"/>
    <property type="evidence" value="ECO:0007669"/>
    <property type="project" value="UniProtKB-UniRule"/>
</dbReference>
<dbReference type="PROSITE" id="PS50011">
    <property type="entry name" value="PROTEIN_KINASE_DOM"/>
    <property type="match status" value="1"/>
</dbReference>
<dbReference type="InterPro" id="IPR017441">
    <property type="entry name" value="Protein_kinase_ATP_BS"/>
</dbReference>
<evidence type="ECO:0000256" key="2">
    <source>
        <dbReference type="ARBA" id="ARBA00022741"/>
    </source>
</evidence>
<feature type="compositionally biased region" description="Basic residues" evidence="6">
    <location>
        <begin position="409"/>
        <end position="424"/>
    </location>
</feature>